<proteinExistence type="predicted"/>
<name>A0A0K8QQD9_9GAMM</name>
<dbReference type="STRING" id="1475481.GCA_000953855_02285"/>
<evidence type="ECO:0000313" key="3">
    <source>
        <dbReference type="Proteomes" id="UP000253740"/>
    </source>
</evidence>
<sequence>MGHVRLGVLPRTKEWKEVVGLIAAGANVSQIAQATIAAAEKAFSFVMKDVGYTEAVWLMTQMAIAAKKPDILLHLAAAGIHLPADPSLTDVTTAITEALDRRVEGNGKRSDLGMLANRAIVGAVNDVLAPKLHSLFSSDPDTMRAALADLGKPREFGEFSRHFFARLANEGLQYFLSKVVNTQLGEGMRFATMNQAAEFNAALQIHTREASLIVEQFSSEWFSKHRFHEGGDISRKSSDGFAGYALKKMRDELKMGASSDAR</sequence>
<organism evidence="2">
    <name type="scientific">Mizugakiibacter sediminis</name>
    <dbReference type="NCBI Taxonomy" id="1475481"/>
    <lineage>
        <taxon>Bacteria</taxon>
        <taxon>Pseudomonadati</taxon>
        <taxon>Pseudomonadota</taxon>
        <taxon>Gammaproteobacteria</taxon>
        <taxon>Lysobacterales</taxon>
        <taxon>Rhodanobacteraceae</taxon>
        <taxon>Mizugakiibacter</taxon>
    </lineage>
</organism>
<dbReference type="EMBL" id="DF970238">
    <property type="protein sequence ID" value="GAP66926.1"/>
    <property type="molecule type" value="Genomic_DNA"/>
</dbReference>
<reference evidence="1" key="1">
    <citation type="submission" date="2015-03" db="EMBL/GenBank/DDBJ databases">
        <title>Draft genome sequence of Mizugakiibacter sediminis skMP5.</title>
        <authorList>
            <person name="Watanabe T."/>
            <person name="Kojima H."/>
            <person name="Fukui M."/>
        </authorList>
    </citation>
    <scope>NUCLEOTIDE SEQUENCE</scope>
    <source>
        <strain evidence="1">SkMP5</strain>
    </source>
</reference>
<dbReference type="OrthoDB" id="270332at2"/>
<evidence type="ECO:0000313" key="2">
    <source>
        <dbReference type="EMBL" id="GAP66926.1"/>
    </source>
</evidence>
<protein>
    <submittedName>
        <fullName evidence="2">Uncharacterized protein</fullName>
    </submittedName>
</protein>
<keyword evidence="3" id="KW-1185">Reference proteome</keyword>
<gene>
    <name evidence="1" type="ORF">MBSD_0468</name>
    <name evidence="2" type="ORF">MBSD_n2241</name>
</gene>
<reference evidence="2" key="2">
    <citation type="submission" date="2015-08" db="EMBL/GenBank/DDBJ databases">
        <title>Complete DNA Sequence of Pseudomonas syringae pv. actinidiae, the Causal Agent of Kiwifruit Canker Disease.</title>
        <authorList>
            <person name="Rikkerink E.H.A."/>
            <person name="Fineran P.C."/>
        </authorList>
    </citation>
    <scope>NUCLEOTIDE SEQUENCE</scope>
    <source>
        <strain evidence="2">SkMP5</strain>
    </source>
</reference>
<evidence type="ECO:0000313" key="1">
    <source>
        <dbReference type="EMBL" id="GAN43955.1"/>
    </source>
</evidence>
<dbReference type="AlphaFoldDB" id="A0A0K8QQD9"/>
<dbReference type="HOGENOM" id="CLU_1068430_0_0_6"/>
<dbReference type="EMBL" id="DF952378">
    <property type="protein sequence ID" value="GAN43955.1"/>
    <property type="molecule type" value="Genomic_DNA"/>
</dbReference>
<dbReference type="Proteomes" id="UP000253740">
    <property type="component" value="Unassembled WGS sequence"/>
</dbReference>
<dbReference type="RefSeq" id="WP_045667423.1">
    <property type="nucleotide sequence ID" value="NZ_DF970238.1"/>
</dbReference>
<accession>A0A0K8QQD9</accession>